<keyword evidence="12" id="KW-1185">Reference proteome</keyword>
<evidence type="ECO:0000256" key="6">
    <source>
        <dbReference type="ARBA" id="ARBA00022989"/>
    </source>
</evidence>
<evidence type="ECO:0000256" key="7">
    <source>
        <dbReference type="ARBA" id="ARBA00023010"/>
    </source>
</evidence>
<evidence type="ECO:0000256" key="8">
    <source>
        <dbReference type="ARBA" id="ARBA00023136"/>
    </source>
</evidence>
<keyword evidence="4 9" id="KW-0812">Transmembrane</keyword>
<feature type="compositionally biased region" description="Polar residues" evidence="10">
    <location>
        <begin position="57"/>
        <end position="78"/>
    </location>
</feature>
<dbReference type="Gene3D" id="1.20.5.3310">
    <property type="match status" value="1"/>
</dbReference>
<protein>
    <recommendedName>
        <fullName evidence="9">Sec-independent protein translocase protein TatA</fullName>
    </recommendedName>
</protein>
<gene>
    <name evidence="9" type="primary">tatA</name>
    <name evidence="11" type="ORF">BK138_12400</name>
</gene>
<evidence type="ECO:0000313" key="12">
    <source>
        <dbReference type="Proteomes" id="UP000187172"/>
    </source>
</evidence>
<keyword evidence="5 9" id="KW-0653">Protein transport</keyword>
<evidence type="ECO:0000313" key="11">
    <source>
        <dbReference type="EMBL" id="OMF55477.1"/>
    </source>
</evidence>
<comment type="caution">
    <text evidence="11">The sequence shown here is derived from an EMBL/GenBank/DDBJ whole genome shotgun (WGS) entry which is preliminary data.</text>
</comment>
<organism evidence="11 12">
    <name type="scientific">Paenibacillus rhizosphaerae</name>
    <dbReference type="NCBI Taxonomy" id="297318"/>
    <lineage>
        <taxon>Bacteria</taxon>
        <taxon>Bacillati</taxon>
        <taxon>Bacillota</taxon>
        <taxon>Bacilli</taxon>
        <taxon>Bacillales</taxon>
        <taxon>Paenibacillaceae</taxon>
        <taxon>Paenibacillus</taxon>
    </lineage>
</organism>
<keyword evidence="7 9" id="KW-0811">Translocation</keyword>
<dbReference type="InterPro" id="IPR006312">
    <property type="entry name" value="TatA/E"/>
</dbReference>
<evidence type="ECO:0000256" key="3">
    <source>
        <dbReference type="ARBA" id="ARBA00022475"/>
    </source>
</evidence>
<keyword evidence="8 9" id="KW-0472">Membrane</keyword>
<dbReference type="HAMAP" id="MF_00236">
    <property type="entry name" value="TatA_E"/>
    <property type="match status" value="1"/>
</dbReference>
<dbReference type="InterPro" id="IPR003369">
    <property type="entry name" value="TatA/B/E"/>
</dbReference>
<dbReference type="Pfam" id="PF02416">
    <property type="entry name" value="TatA_B_E"/>
    <property type="match status" value="1"/>
</dbReference>
<dbReference type="RefSeq" id="WP_076169871.1">
    <property type="nucleotide sequence ID" value="NZ_MRTP01000002.1"/>
</dbReference>
<evidence type="ECO:0000256" key="9">
    <source>
        <dbReference type="HAMAP-Rule" id="MF_00236"/>
    </source>
</evidence>
<sequence>MLSDIGLPGFILLAVLALLLFGPNKLPGLGRSAGRMLREFKNEMSDIMGDSPRQKRSSAQEPITEQGQQPQAARTESAASPRLPE</sequence>
<evidence type="ECO:0000256" key="4">
    <source>
        <dbReference type="ARBA" id="ARBA00022692"/>
    </source>
</evidence>
<evidence type="ECO:0000256" key="10">
    <source>
        <dbReference type="SAM" id="MobiDB-lite"/>
    </source>
</evidence>
<name>A0A1R1EUI5_9BACL</name>
<dbReference type="PRINTS" id="PR01506">
    <property type="entry name" value="TATBPROTEIN"/>
</dbReference>
<comment type="subcellular location">
    <subcellularLocation>
        <location evidence="1 9">Cell membrane</location>
        <topology evidence="1 9">Single-pass membrane protein</topology>
    </subcellularLocation>
</comment>
<dbReference type="AlphaFoldDB" id="A0A1R1EUI5"/>
<proteinExistence type="inferred from homology"/>
<dbReference type="EMBL" id="MRTP01000002">
    <property type="protein sequence ID" value="OMF55477.1"/>
    <property type="molecule type" value="Genomic_DNA"/>
</dbReference>
<accession>A0A1R1EUI5</accession>
<keyword evidence="3 9" id="KW-1003">Cell membrane</keyword>
<dbReference type="NCBIfam" id="NF011430">
    <property type="entry name" value="PRK14861.1"/>
    <property type="match status" value="1"/>
</dbReference>
<dbReference type="STRING" id="297318.BK138_12400"/>
<evidence type="ECO:0000256" key="2">
    <source>
        <dbReference type="ARBA" id="ARBA00022448"/>
    </source>
</evidence>
<feature type="region of interest" description="Disordered" evidence="10">
    <location>
        <begin position="40"/>
        <end position="85"/>
    </location>
</feature>
<dbReference type="GO" id="GO:0033281">
    <property type="term" value="C:TAT protein transport complex"/>
    <property type="evidence" value="ECO:0007669"/>
    <property type="project" value="UniProtKB-UniRule"/>
</dbReference>
<comment type="function">
    <text evidence="9">Part of the twin-arginine translocation (Tat) system that transports large folded proteins containing a characteristic twin-arginine motif in their signal peptide across membranes. TatA could form the protein-conducting channel of the Tat system.</text>
</comment>
<dbReference type="GO" id="GO:0043953">
    <property type="term" value="P:protein transport by the Tat complex"/>
    <property type="evidence" value="ECO:0007669"/>
    <property type="project" value="UniProtKB-UniRule"/>
</dbReference>
<dbReference type="PANTHER" id="PTHR42982:SF1">
    <property type="entry name" value="SEC-INDEPENDENT PROTEIN TRANSLOCASE PROTEIN TATA"/>
    <property type="match status" value="1"/>
</dbReference>
<dbReference type="Proteomes" id="UP000187172">
    <property type="component" value="Unassembled WGS sequence"/>
</dbReference>
<dbReference type="PANTHER" id="PTHR42982">
    <property type="entry name" value="SEC-INDEPENDENT PROTEIN TRANSLOCASE PROTEIN TATA"/>
    <property type="match status" value="1"/>
</dbReference>
<comment type="subunit">
    <text evidence="9">Forms a complex with TatC.</text>
</comment>
<keyword evidence="2 9" id="KW-0813">Transport</keyword>
<keyword evidence="6 9" id="KW-1133">Transmembrane helix</keyword>
<evidence type="ECO:0000256" key="5">
    <source>
        <dbReference type="ARBA" id="ARBA00022927"/>
    </source>
</evidence>
<reference evidence="11 12" key="1">
    <citation type="submission" date="2016-11" db="EMBL/GenBank/DDBJ databases">
        <title>Paenibacillus species isolates.</title>
        <authorList>
            <person name="Beno S.M."/>
        </authorList>
    </citation>
    <scope>NUCLEOTIDE SEQUENCE [LARGE SCALE GENOMIC DNA]</scope>
    <source>
        <strain evidence="11 12">FSL R5-0378</strain>
    </source>
</reference>
<dbReference type="GO" id="GO:0008320">
    <property type="term" value="F:protein transmembrane transporter activity"/>
    <property type="evidence" value="ECO:0007669"/>
    <property type="project" value="UniProtKB-UniRule"/>
</dbReference>
<evidence type="ECO:0000256" key="1">
    <source>
        <dbReference type="ARBA" id="ARBA00004162"/>
    </source>
</evidence>
<comment type="similarity">
    <text evidence="9">Belongs to the TatA/E family.</text>
</comment>